<dbReference type="Proteomes" id="UP000693672">
    <property type="component" value="Unassembled WGS sequence"/>
</dbReference>
<feature type="transmembrane region" description="Helical" evidence="1">
    <location>
        <begin position="5"/>
        <end position="23"/>
    </location>
</feature>
<dbReference type="EMBL" id="CAJVAS010000053">
    <property type="protein sequence ID" value="CAG7650324.1"/>
    <property type="molecule type" value="Genomic_DNA"/>
</dbReference>
<proteinExistence type="predicted"/>
<name>A0A916K767_9BACL</name>
<organism evidence="2 3">
    <name type="scientific">Paenibacillus solanacearum</name>
    <dbReference type="NCBI Taxonomy" id="2048548"/>
    <lineage>
        <taxon>Bacteria</taxon>
        <taxon>Bacillati</taxon>
        <taxon>Bacillota</taxon>
        <taxon>Bacilli</taxon>
        <taxon>Bacillales</taxon>
        <taxon>Paenibacillaceae</taxon>
        <taxon>Paenibacillus</taxon>
    </lineage>
</organism>
<keyword evidence="1" id="KW-0472">Membrane</keyword>
<reference evidence="2" key="1">
    <citation type="submission" date="2021-06" db="EMBL/GenBank/DDBJ databases">
        <authorList>
            <person name="Criscuolo A."/>
        </authorList>
    </citation>
    <scope>NUCLEOTIDE SEQUENCE</scope>
    <source>
        <strain evidence="2">CIP111600</strain>
    </source>
</reference>
<evidence type="ECO:0000313" key="3">
    <source>
        <dbReference type="Proteomes" id="UP000693672"/>
    </source>
</evidence>
<gene>
    <name evidence="2" type="ORF">PAESOLCIP111_06052</name>
</gene>
<evidence type="ECO:0000313" key="2">
    <source>
        <dbReference type="EMBL" id="CAG7650324.1"/>
    </source>
</evidence>
<accession>A0A916K767</accession>
<evidence type="ECO:0000256" key="1">
    <source>
        <dbReference type="SAM" id="Phobius"/>
    </source>
</evidence>
<keyword evidence="1" id="KW-1133">Transmembrane helix</keyword>
<keyword evidence="1" id="KW-0812">Transmembrane</keyword>
<dbReference type="AlphaFoldDB" id="A0A916K767"/>
<sequence length="60" mass="7011">MWLRIVLCLLGVLCVIVSFYFLVYFSWLLIVFCILGLFSLLWLTVTLVQDDAEHTKEEAI</sequence>
<protein>
    <submittedName>
        <fullName evidence="2">Uncharacterized protein</fullName>
    </submittedName>
</protein>
<comment type="caution">
    <text evidence="2">The sequence shown here is derived from an EMBL/GenBank/DDBJ whole genome shotgun (WGS) entry which is preliminary data.</text>
</comment>
<feature type="transmembrane region" description="Helical" evidence="1">
    <location>
        <begin position="29"/>
        <end position="48"/>
    </location>
</feature>
<keyword evidence="3" id="KW-1185">Reference proteome</keyword>